<gene>
    <name evidence="2" type="ORF">DCAR_0625931</name>
</gene>
<name>A0AAF1B6J1_DAUCS</name>
<sequence length="68" mass="7260">MAQTCTFQLYFVMVTVLLIFSALLNISMVGAQDSATAPLPDMDAGNASDLRIYGGSVILAFLIAVLFQ</sequence>
<feature type="transmembrane region" description="Helical" evidence="1">
    <location>
        <begin position="7"/>
        <end position="30"/>
    </location>
</feature>
<reference evidence="2" key="2">
    <citation type="submission" date="2022-03" db="EMBL/GenBank/DDBJ databases">
        <title>Draft title - Genomic analysis of global carrot germplasm unveils the trajectory of domestication and the origin of high carotenoid orange carrot.</title>
        <authorList>
            <person name="Iorizzo M."/>
            <person name="Ellison S."/>
            <person name="Senalik D."/>
            <person name="Macko-Podgorni A."/>
            <person name="Grzebelus D."/>
            <person name="Bostan H."/>
            <person name="Rolling W."/>
            <person name="Curaba J."/>
            <person name="Simon P."/>
        </authorList>
    </citation>
    <scope>NUCLEOTIDE SEQUENCE</scope>
    <source>
        <tissue evidence="2">Leaf</tissue>
    </source>
</reference>
<keyword evidence="1" id="KW-0812">Transmembrane</keyword>
<keyword evidence="1" id="KW-1133">Transmembrane helix</keyword>
<keyword evidence="1" id="KW-0472">Membrane</keyword>
<accession>A0AAF1B6J1</accession>
<dbReference type="AlphaFoldDB" id="A0AAF1B6J1"/>
<reference evidence="2" key="1">
    <citation type="journal article" date="2016" name="Nat. Genet.">
        <title>A high-quality carrot genome assembly provides new insights into carotenoid accumulation and asterid genome evolution.</title>
        <authorList>
            <person name="Iorizzo M."/>
            <person name="Ellison S."/>
            <person name="Senalik D."/>
            <person name="Zeng P."/>
            <person name="Satapoomin P."/>
            <person name="Huang J."/>
            <person name="Bowman M."/>
            <person name="Iovene M."/>
            <person name="Sanseverino W."/>
            <person name="Cavagnaro P."/>
            <person name="Yildiz M."/>
            <person name="Macko-Podgorni A."/>
            <person name="Moranska E."/>
            <person name="Grzebelus E."/>
            <person name="Grzebelus D."/>
            <person name="Ashrafi H."/>
            <person name="Zheng Z."/>
            <person name="Cheng S."/>
            <person name="Spooner D."/>
            <person name="Van Deynze A."/>
            <person name="Simon P."/>
        </authorList>
    </citation>
    <scope>NUCLEOTIDE SEQUENCE</scope>
    <source>
        <tissue evidence="2">Leaf</tissue>
    </source>
</reference>
<protein>
    <submittedName>
        <fullName evidence="2">Uncharacterized protein</fullName>
    </submittedName>
</protein>
<evidence type="ECO:0000313" key="2">
    <source>
        <dbReference type="EMBL" id="WOH06503.1"/>
    </source>
</evidence>
<keyword evidence="3" id="KW-1185">Reference proteome</keyword>
<organism evidence="2 3">
    <name type="scientific">Daucus carota subsp. sativus</name>
    <name type="common">Carrot</name>
    <dbReference type="NCBI Taxonomy" id="79200"/>
    <lineage>
        <taxon>Eukaryota</taxon>
        <taxon>Viridiplantae</taxon>
        <taxon>Streptophyta</taxon>
        <taxon>Embryophyta</taxon>
        <taxon>Tracheophyta</taxon>
        <taxon>Spermatophyta</taxon>
        <taxon>Magnoliopsida</taxon>
        <taxon>eudicotyledons</taxon>
        <taxon>Gunneridae</taxon>
        <taxon>Pentapetalae</taxon>
        <taxon>asterids</taxon>
        <taxon>campanulids</taxon>
        <taxon>Apiales</taxon>
        <taxon>Apiaceae</taxon>
        <taxon>Apioideae</taxon>
        <taxon>Scandiceae</taxon>
        <taxon>Daucinae</taxon>
        <taxon>Daucus</taxon>
        <taxon>Daucus sect. Daucus</taxon>
    </lineage>
</organism>
<evidence type="ECO:0000313" key="3">
    <source>
        <dbReference type="Proteomes" id="UP000077755"/>
    </source>
</evidence>
<dbReference type="Proteomes" id="UP000077755">
    <property type="component" value="Chromosome 6"/>
</dbReference>
<feature type="transmembrane region" description="Helical" evidence="1">
    <location>
        <begin position="50"/>
        <end position="67"/>
    </location>
</feature>
<evidence type="ECO:0000256" key="1">
    <source>
        <dbReference type="SAM" id="Phobius"/>
    </source>
</evidence>
<dbReference type="EMBL" id="CP093348">
    <property type="protein sequence ID" value="WOH06503.1"/>
    <property type="molecule type" value="Genomic_DNA"/>
</dbReference>
<proteinExistence type="predicted"/>